<dbReference type="SUPFAM" id="SSF57701">
    <property type="entry name" value="Zn2/Cys6 DNA-binding domain"/>
    <property type="match status" value="1"/>
</dbReference>
<dbReference type="SMART" id="SM00066">
    <property type="entry name" value="GAL4"/>
    <property type="match status" value="1"/>
</dbReference>
<evidence type="ECO:0000313" key="6">
    <source>
        <dbReference type="Proteomes" id="UP000663861"/>
    </source>
</evidence>
<evidence type="ECO:0000313" key="5">
    <source>
        <dbReference type="EMBL" id="CAE6460699.1"/>
    </source>
</evidence>
<dbReference type="Gene3D" id="4.10.240.10">
    <property type="entry name" value="Zn(2)-C6 fungal-type DNA-binding domain"/>
    <property type="match status" value="1"/>
</dbReference>
<comment type="caution">
    <text evidence="5">The sequence shown here is derived from an EMBL/GenBank/DDBJ whole genome shotgun (WGS) entry which is preliminary data.</text>
</comment>
<comment type="subcellular location">
    <subcellularLocation>
        <location evidence="1">Nucleus</location>
    </subcellularLocation>
</comment>
<evidence type="ECO:0000256" key="2">
    <source>
        <dbReference type="ARBA" id="ARBA00023242"/>
    </source>
</evidence>
<evidence type="ECO:0000256" key="3">
    <source>
        <dbReference type="SAM" id="MobiDB-lite"/>
    </source>
</evidence>
<dbReference type="InterPro" id="IPR036864">
    <property type="entry name" value="Zn2-C6_fun-type_DNA-bd_sf"/>
</dbReference>
<reference evidence="5" key="1">
    <citation type="submission" date="2021-01" db="EMBL/GenBank/DDBJ databases">
        <authorList>
            <person name="Kaushik A."/>
        </authorList>
    </citation>
    <scope>NUCLEOTIDE SEQUENCE</scope>
    <source>
        <strain evidence="5">AG4-RS23</strain>
    </source>
</reference>
<dbReference type="InterPro" id="IPR001138">
    <property type="entry name" value="Zn2Cys6_DnaBD"/>
</dbReference>
<dbReference type="GO" id="GO:0000981">
    <property type="term" value="F:DNA-binding transcription factor activity, RNA polymerase II-specific"/>
    <property type="evidence" value="ECO:0007669"/>
    <property type="project" value="InterPro"/>
</dbReference>
<dbReference type="Pfam" id="PF00172">
    <property type="entry name" value="Zn_clus"/>
    <property type="match status" value="1"/>
</dbReference>
<sequence length="611" mass="68017">MAFARSTTGCLACKARRKKCDETKPHCLRCQKARTECPGYTYFERPNKPSGTPRTLPGPSSRVDQPRAPAYQRNSSTNAREPEPQLRNWVPLAGDLVPFDASSSAFGTSVAETSTTRSEAIDISSGTPDQLVIDTTNPVPPPTTATPLTSGQASLLAALLSLGQPPDVDERPRSTGLFPNPNVSLDLNCSAPEIQQEGVTKYEDEDQPGVVSTIRHQPVLDNTLESNALPFVLQGYATWIGRLAFEPLKLTRITRDFVLSHFEDGEQSRWIIVLMANIGSSIATVKMVDGKHHPMISALHSAVRRRLEIVKSLPKPTVSELVKALNCALETLVMHFYASPASEVMALRQEAAPIFQQLCPNPPGTPVDLSLLLQHPLVCLRHYAYIDLLFKIVLDIPTLFQYEVPPPASQSSGSSQLVPIIQHDGFLQWRHGIPNQSLLLFAKMISMRSDKFKPNAEKIASLEQDIRDIQPYNGSSSERFVSIMRSVVQECWRQATYVYLHMAVCGDPSDTPRVKEAYKRFKKLLNGTKPGRLPDEFLMAPLLIISPVAQRQRDREIIRQRASRFHKRGPSACAQFNIISIVEDYWVRTDAEGRPVIWSDVVESRRRVLGA</sequence>
<dbReference type="AlphaFoldDB" id="A0A8H3BLG5"/>
<feature type="domain" description="Zn(2)-C6 fungal-type" evidence="4">
    <location>
        <begin position="9"/>
        <end position="37"/>
    </location>
</feature>
<dbReference type="Proteomes" id="UP000663861">
    <property type="component" value="Unassembled WGS sequence"/>
</dbReference>
<dbReference type="GO" id="GO:0005634">
    <property type="term" value="C:nucleus"/>
    <property type="evidence" value="ECO:0007669"/>
    <property type="project" value="UniProtKB-SubCell"/>
</dbReference>
<dbReference type="GO" id="GO:0008270">
    <property type="term" value="F:zinc ion binding"/>
    <property type="evidence" value="ECO:0007669"/>
    <property type="project" value="InterPro"/>
</dbReference>
<dbReference type="EMBL" id="CAJMWY010001181">
    <property type="protein sequence ID" value="CAE6460699.1"/>
    <property type="molecule type" value="Genomic_DNA"/>
</dbReference>
<gene>
    <name evidence="5" type="ORF">RDB_LOCUS68127</name>
</gene>
<dbReference type="PROSITE" id="PS00463">
    <property type="entry name" value="ZN2_CY6_FUNGAL_1"/>
    <property type="match status" value="1"/>
</dbReference>
<dbReference type="InterPro" id="IPR021858">
    <property type="entry name" value="Fun_TF"/>
</dbReference>
<organism evidence="5 6">
    <name type="scientific">Rhizoctonia solani</name>
    <dbReference type="NCBI Taxonomy" id="456999"/>
    <lineage>
        <taxon>Eukaryota</taxon>
        <taxon>Fungi</taxon>
        <taxon>Dikarya</taxon>
        <taxon>Basidiomycota</taxon>
        <taxon>Agaricomycotina</taxon>
        <taxon>Agaricomycetes</taxon>
        <taxon>Cantharellales</taxon>
        <taxon>Ceratobasidiaceae</taxon>
        <taxon>Rhizoctonia</taxon>
    </lineage>
</organism>
<evidence type="ECO:0000259" key="4">
    <source>
        <dbReference type="PROSITE" id="PS50048"/>
    </source>
</evidence>
<dbReference type="PANTHER" id="PTHR37534:SF46">
    <property type="entry name" value="ZN(II)2CYS6 TRANSCRIPTION FACTOR (EUROFUNG)"/>
    <property type="match status" value="1"/>
</dbReference>
<protein>
    <recommendedName>
        <fullName evidence="4">Zn(2)-C6 fungal-type domain-containing protein</fullName>
    </recommendedName>
</protein>
<feature type="region of interest" description="Disordered" evidence="3">
    <location>
        <begin position="41"/>
        <end position="85"/>
    </location>
</feature>
<dbReference type="PANTHER" id="PTHR37534">
    <property type="entry name" value="TRANSCRIPTIONAL ACTIVATOR PROTEIN UGA3"/>
    <property type="match status" value="1"/>
</dbReference>
<name>A0A8H3BLG5_9AGAM</name>
<dbReference type="Pfam" id="PF11951">
    <property type="entry name" value="Fungal_trans_2"/>
    <property type="match status" value="1"/>
</dbReference>
<proteinExistence type="predicted"/>
<dbReference type="PROSITE" id="PS50048">
    <property type="entry name" value="ZN2_CY6_FUNGAL_2"/>
    <property type="match status" value="1"/>
</dbReference>
<evidence type="ECO:0000256" key="1">
    <source>
        <dbReference type="ARBA" id="ARBA00004123"/>
    </source>
</evidence>
<keyword evidence="2" id="KW-0539">Nucleus</keyword>
<dbReference type="CDD" id="cd00067">
    <property type="entry name" value="GAL4"/>
    <property type="match status" value="1"/>
</dbReference>
<accession>A0A8H3BLG5</accession>